<comment type="caution">
    <text evidence="1">The sequence shown here is derived from an EMBL/GenBank/DDBJ whole genome shotgun (WGS) entry which is preliminary data.</text>
</comment>
<accession>A0A2P6NRI5</accession>
<name>A0A2P6NRI5_9EUKA</name>
<gene>
    <name evidence="1" type="ORF">PROFUN_05217</name>
</gene>
<dbReference type="Proteomes" id="UP000241769">
    <property type="component" value="Unassembled WGS sequence"/>
</dbReference>
<evidence type="ECO:0000313" key="2">
    <source>
        <dbReference type="Proteomes" id="UP000241769"/>
    </source>
</evidence>
<dbReference type="InParanoid" id="A0A2P6NRI5"/>
<dbReference type="AlphaFoldDB" id="A0A2P6NRI5"/>
<keyword evidence="2" id="KW-1185">Reference proteome</keyword>
<reference evidence="1 2" key="1">
    <citation type="journal article" date="2018" name="Genome Biol. Evol.">
        <title>Multiple Roots of Fruiting Body Formation in Amoebozoa.</title>
        <authorList>
            <person name="Hillmann F."/>
            <person name="Forbes G."/>
            <person name="Novohradska S."/>
            <person name="Ferling I."/>
            <person name="Riege K."/>
            <person name="Groth M."/>
            <person name="Westermann M."/>
            <person name="Marz M."/>
            <person name="Spaller T."/>
            <person name="Winckler T."/>
            <person name="Schaap P."/>
            <person name="Glockner G."/>
        </authorList>
    </citation>
    <scope>NUCLEOTIDE SEQUENCE [LARGE SCALE GENOMIC DNA]</scope>
    <source>
        <strain evidence="1 2">Jena</strain>
    </source>
</reference>
<protein>
    <submittedName>
        <fullName evidence="1">Uncharacterized protein</fullName>
    </submittedName>
</protein>
<organism evidence="1 2">
    <name type="scientific">Planoprotostelium fungivorum</name>
    <dbReference type="NCBI Taxonomy" id="1890364"/>
    <lineage>
        <taxon>Eukaryota</taxon>
        <taxon>Amoebozoa</taxon>
        <taxon>Evosea</taxon>
        <taxon>Variosea</taxon>
        <taxon>Cavosteliida</taxon>
        <taxon>Cavosteliaceae</taxon>
        <taxon>Planoprotostelium</taxon>
    </lineage>
</organism>
<sequence length="80" mass="9413">MIHFLVFKERRIFCLFSHNYVSRCSSELRILLLIPFVSGHPRTIFQVLFALVLSRNVDQRTSTTIYLGYYHADQADMDNS</sequence>
<evidence type="ECO:0000313" key="1">
    <source>
        <dbReference type="EMBL" id="PRP86579.1"/>
    </source>
</evidence>
<dbReference type="EMBL" id="MDYQ01000029">
    <property type="protein sequence ID" value="PRP86579.1"/>
    <property type="molecule type" value="Genomic_DNA"/>
</dbReference>
<proteinExistence type="predicted"/>